<evidence type="ECO:0000256" key="1">
    <source>
        <dbReference type="SAM" id="MobiDB-lite"/>
    </source>
</evidence>
<dbReference type="Proteomes" id="UP001595912">
    <property type="component" value="Unassembled WGS sequence"/>
</dbReference>
<comment type="caution">
    <text evidence="2">The sequence shown here is derived from an EMBL/GenBank/DDBJ whole genome shotgun (WGS) entry which is preliminary data.</text>
</comment>
<evidence type="ECO:0000313" key="3">
    <source>
        <dbReference type="Proteomes" id="UP001595912"/>
    </source>
</evidence>
<dbReference type="RefSeq" id="WP_380127008.1">
    <property type="nucleotide sequence ID" value="NZ_JBHSIU010000101.1"/>
</dbReference>
<evidence type="ECO:0000313" key="2">
    <source>
        <dbReference type="EMBL" id="MFC5006382.1"/>
    </source>
</evidence>
<protein>
    <submittedName>
        <fullName evidence="2">Uncharacterized protein</fullName>
    </submittedName>
</protein>
<sequence length="49" mass="5005">MVVVIGSTMAVLDVTIVNFAGGSAASHPGRSPVQTIPPRDNPTTKGMIL</sequence>
<feature type="region of interest" description="Disordered" evidence="1">
    <location>
        <begin position="23"/>
        <end position="49"/>
    </location>
</feature>
<reference evidence="3" key="1">
    <citation type="journal article" date="2019" name="Int. J. Syst. Evol. Microbiol.">
        <title>The Global Catalogue of Microorganisms (GCM) 10K type strain sequencing project: providing services to taxonomists for standard genome sequencing and annotation.</title>
        <authorList>
            <consortium name="The Broad Institute Genomics Platform"/>
            <consortium name="The Broad Institute Genome Sequencing Center for Infectious Disease"/>
            <person name="Wu L."/>
            <person name="Ma J."/>
        </authorList>
    </citation>
    <scope>NUCLEOTIDE SEQUENCE [LARGE SCALE GENOMIC DNA]</scope>
    <source>
        <strain evidence="3">CGMCC 4.7152</strain>
    </source>
</reference>
<keyword evidence="3" id="KW-1185">Reference proteome</keyword>
<dbReference type="EMBL" id="JBHSIU010000101">
    <property type="protein sequence ID" value="MFC5006382.1"/>
    <property type="molecule type" value="Genomic_DNA"/>
</dbReference>
<proteinExistence type="predicted"/>
<name>A0ABV9WDV6_9ACTN</name>
<accession>A0ABV9WDV6</accession>
<organism evidence="2 3">
    <name type="scientific">Dactylosporangium cerinum</name>
    <dbReference type="NCBI Taxonomy" id="1434730"/>
    <lineage>
        <taxon>Bacteria</taxon>
        <taxon>Bacillati</taxon>
        <taxon>Actinomycetota</taxon>
        <taxon>Actinomycetes</taxon>
        <taxon>Micromonosporales</taxon>
        <taxon>Micromonosporaceae</taxon>
        <taxon>Dactylosporangium</taxon>
    </lineage>
</organism>
<gene>
    <name evidence="2" type="ORF">ACFPIJ_52255</name>
</gene>